<accession>J9FPJ3</accession>
<dbReference type="AlphaFoldDB" id="J9FPJ3"/>
<name>J9FPJ3_9ZZZZ</name>
<evidence type="ECO:0000313" key="1">
    <source>
        <dbReference type="EMBL" id="EJW91507.1"/>
    </source>
</evidence>
<sequence>MICMIIRYQIYAKHIRSLHLIFKLRCYQSFKKQTPIKWSKLHLFLYLWLFNQLNCTI</sequence>
<reference evidence="1" key="1">
    <citation type="journal article" date="2012" name="PLoS ONE">
        <title>Gene sets for utilization of primary and secondary nutrition supplies in the distal gut of endangered iberian lynx.</title>
        <authorList>
            <person name="Alcaide M."/>
            <person name="Messina E."/>
            <person name="Richter M."/>
            <person name="Bargiela R."/>
            <person name="Peplies J."/>
            <person name="Huws S.A."/>
            <person name="Newbold C.J."/>
            <person name="Golyshin P.N."/>
            <person name="Simon M.A."/>
            <person name="Lopez G."/>
            <person name="Yakimov M.M."/>
            <person name="Ferrer M."/>
        </authorList>
    </citation>
    <scope>NUCLEOTIDE SEQUENCE</scope>
</reference>
<organism evidence="1">
    <name type="scientific">gut metagenome</name>
    <dbReference type="NCBI Taxonomy" id="749906"/>
    <lineage>
        <taxon>unclassified sequences</taxon>
        <taxon>metagenomes</taxon>
        <taxon>organismal metagenomes</taxon>
    </lineage>
</organism>
<proteinExistence type="predicted"/>
<dbReference type="EMBL" id="AMCI01008138">
    <property type="protein sequence ID" value="EJW91507.1"/>
    <property type="molecule type" value="Genomic_DNA"/>
</dbReference>
<comment type="caution">
    <text evidence="1">The sequence shown here is derived from an EMBL/GenBank/DDBJ whole genome shotgun (WGS) entry which is preliminary data.</text>
</comment>
<protein>
    <submittedName>
        <fullName evidence="1">Uncharacterized protein</fullName>
    </submittedName>
</protein>
<gene>
    <name evidence="1" type="ORF">EVA_20386</name>
</gene>